<feature type="binding site" evidence="7">
    <location>
        <position position="164"/>
    </location>
    <ligand>
        <name>glyoxylate</name>
        <dbReference type="ChEBI" id="CHEBI:36655"/>
    </ligand>
</feature>
<dbReference type="GO" id="GO:0016491">
    <property type="term" value="F:oxidoreductase activity"/>
    <property type="evidence" value="ECO:0007669"/>
    <property type="project" value="UniProtKB-KW"/>
</dbReference>
<dbReference type="InterPro" id="IPR008259">
    <property type="entry name" value="FMN_hydac_DH_AS"/>
</dbReference>
<dbReference type="InterPro" id="IPR012133">
    <property type="entry name" value="Alpha-hydoxy_acid_DH_FMN"/>
</dbReference>
<evidence type="ECO:0000313" key="9">
    <source>
        <dbReference type="EMBL" id="EOA80947.1"/>
    </source>
</evidence>
<dbReference type="eggNOG" id="KOG0538">
    <property type="taxonomic scope" value="Eukaryota"/>
</dbReference>
<dbReference type="InterPro" id="IPR013785">
    <property type="entry name" value="Aldolase_TIM"/>
</dbReference>
<evidence type="ECO:0000256" key="1">
    <source>
        <dbReference type="ARBA" id="ARBA00001917"/>
    </source>
</evidence>
<feature type="binding site" evidence="7">
    <location>
        <begin position="368"/>
        <end position="369"/>
    </location>
    <ligand>
        <name>FMN</name>
        <dbReference type="ChEBI" id="CHEBI:58210"/>
    </ligand>
</feature>
<dbReference type="GO" id="GO:0010181">
    <property type="term" value="F:FMN binding"/>
    <property type="evidence" value="ECO:0007669"/>
    <property type="project" value="InterPro"/>
</dbReference>
<feature type="binding site" evidence="7">
    <location>
        <position position="308"/>
    </location>
    <ligand>
        <name>glyoxylate</name>
        <dbReference type="ChEBI" id="CHEBI:36655"/>
    </ligand>
</feature>
<dbReference type="STRING" id="671987.R0JXE7"/>
<evidence type="ECO:0000256" key="7">
    <source>
        <dbReference type="PIRSR" id="PIRSR000138-2"/>
    </source>
</evidence>
<gene>
    <name evidence="9" type="ORF">SETTUDRAFT_182063</name>
</gene>
<reference evidence="9 10" key="1">
    <citation type="journal article" date="2012" name="PLoS Pathog.">
        <title>Diverse lifestyles and strategies of plant pathogenesis encoded in the genomes of eighteen Dothideomycetes fungi.</title>
        <authorList>
            <person name="Ohm R.A."/>
            <person name="Feau N."/>
            <person name="Henrissat B."/>
            <person name="Schoch C.L."/>
            <person name="Horwitz B.A."/>
            <person name="Barry K.W."/>
            <person name="Condon B.J."/>
            <person name="Copeland A.C."/>
            <person name="Dhillon B."/>
            <person name="Glaser F."/>
            <person name="Hesse C.N."/>
            <person name="Kosti I."/>
            <person name="LaButti K."/>
            <person name="Lindquist E.A."/>
            <person name="Lucas S."/>
            <person name="Salamov A.A."/>
            <person name="Bradshaw R.E."/>
            <person name="Ciuffetti L."/>
            <person name="Hamelin R.C."/>
            <person name="Kema G.H.J."/>
            <person name="Lawrence C."/>
            <person name="Scott J.A."/>
            <person name="Spatafora J.W."/>
            <person name="Turgeon B.G."/>
            <person name="de Wit P.J.G.M."/>
            <person name="Zhong S."/>
            <person name="Goodwin S.B."/>
            <person name="Grigoriev I.V."/>
        </authorList>
    </citation>
    <scope>NUCLEOTIDE SEQUENCE [LARGE SCALE GENOMIC DNA]</scope>
    <source>
        <strain evidence="10">28A</strain>
    </source>
</reference>
<accession>R0JXE7</accession>
<dbReference type="Proteomes" id="UP000016935">
    <property type="component" value="Unassembled WGS sequence"/>
</dbReference>
<comment type="cofactor">
    <cofactor evidence="1">
        <name>FMN</name>
        <dbReference type="ChEBI" id="CHEBI:58210"/>
    </cofactor>
</comment>
<protein>
    <recommendedName>
        <fullName evidence="8">FMN hydroxy acid dehydrogenase domain-containing protein</fullName>
    </recommendedName>
</protein>
<keyword evidence="2 7" id="KW-0285">Flavoprotein</keyword>
<evidence type="ECO:0000313" key="10">
    <source>
        <dbReference type="Proteomes" id="UP000016935"/>
    </source>
</evidence>
<evidence type="ECO:0000256" key="5">
    <source>
        <dbReference type="ARBA" id="ARBA00024042"/>
    </source>
</evidence>
<evidence type="ECO:0000256" key="3">
    <source>
        <dbReference type="ARBA" id="ARBA00022643"/>
    </source>
</evidence>
<dbReference type="PROSITE" id="PS51349">
    <property type="entry name" value="FMN_HYDROXY_ACID_DH_2"/>
    <property type="match status" value="1"/>
</dbReference>
<dbReference type="RefSeq" id="XP_008031526.1">
    <property type="nucleotide sequence ID" value="XM_008033335.1"/>
</dbReference>
<keyword evidence="3 7" id="KW-0288">FMN</keyword>
<dbReference type="Pfam" id="PF01070">
    <property type="entry name" value="FMN_dh"/>
    <property type="match status" value="1"/>
</dbReference>
<feature type="binding site" evidence="7">
    <location>
        <begin position="110"/>
        <end position="112"/>
    </location>
    <ligand>
        <name>FMN</name>
        <dbReference type="ChEBI" id="CHEBI:58210"/>
    </ligand>
</feature>
<sequence length="432" mass="47419">MSPAHNESRHPDQNGVDYENTIYERGLDYQRPPLTFQPDKWEELACARLSADSKGYVYGSAGTRETRDKNRAAFRRWSMVPRRLVKYNGLPDLRTTIFGEELSAPFAMAPVGVLKIFNADGETAAARAAAKQGVPYILSTASSTSIEDVAAANGDGGQRWYQLYWPSRSHDDITISLLDRAQKAGYTVLFVTLDTYMLGWRPEDMDNGYNPFLRADRTGVELGLTDPVFRRAFQERHGVEVEGKMTDAAKEWMKIVFPGESHTWDDVQFLKHHWRGPIVLKGIQSIADAKKAVDVGADGIVVSNHGGRQVDGGNSSLGVLPHVVDAVREYMASTDTTKDFKILFDSGIQSGADIAKALALGADCVLIGRPYVYGLALGGEQGVGHVLKSLVGELQLTLHLNGIESVEKDKLGRACLVREDELFEGVKGVGLC</sequence>
<evidence type="ECO:0000259" key="8">
    <source>
        <dbReference type="PROSITE" id="PS51349"/>
    </source>
</evidence>
<name>R0JXE7_EXST2</name>
<dbReference type="PIRSF" id="PIRSF000138">
    <property type="entry name" value="Al-hdrx_acd_dh"/>
    <property type="match status" value="1"/>
</dbReference>
<dbReference type="PANTHER" id="PTHR10578">
    <property type="entry name" value="S -2-HYDROXY-ACID OXIDASE-RELATED"/>
    <property type="match status" value="1"/>
</dbReference>
<comment type="similarity">
    <text evidence="5">Belongs to the FMN-dependent alpha-hydroxy acid dehydrogenase family.</text>
</comment>
<feature type="binding site" evidence="7">
    <location>
        <position position="162"/>
    </location>
    <ligand>
        <name>FMN</name>
        <dbReference type="ChEBI" id="CHEBI:58210"/>
    </ligand>
</feature>
<feature type="active site" description="Proton acceptor" evidence="6">
    <location>
        <position position="305"/>
    </location>
</feature>
<feature type="binding site" evidence="7">
    <location>
        <position position="56"/>
    </location>
    <ligand>
        <name>glyoxylate</name>
        <dbReference type="ChEBI" id="CHEBI:36655"/>
    </ligand>
</feature>
<feature type="binding site" evidence="7">
    <location>
        <position position="139"/>
    </location>
    <ligand>
        <name>FMN</name>
        <dbReference type="ChEBI" id="CHEBI:58210"/>
    </ligand>
</feature>
<dbReference type="GeneID" id="19401887"/>
<dbReference type="EMBL" id="KB908877">
    <property type="protein sequence ID" value="EOA80947.1"/>
    <property type="molecule type" value="Genomic_DNA"/>
</dbReference>
<keyword evidence="10" id="KW-1185">Reference proteome</keyword>
<organism evidence="9 10">
    <name type="scientific">Exserohilum turcicum (strain 28A)</name>
    <name type="common">Northern leaf blight fungus</name>
    <name type="synonym">Setosphaeria turcica</name>
    <dbReference type="NCBI Taxonomy" id="671987"/>
    <lineage>
        <taxon>Eukaryota</taxon>
        <taxon>Fungi</taxon>
        <taxon>Dikarya</taxon>
        <taxon>Ascomycota</taxon>
        <taxon>Pezizomycotina</taxon>
        <taxon>Dothideomycetes</taxon>
        <taxon>Pleosporomycetidae</taxon>
        <taxon>Pleosporales</taxon>
        <taxon>Pleosporineae</taxon>
        <taxon>Pleosporaceae</taxon>
        <taxon>Exserohilum</taxon>
    </lineage>
</organism>
<feature type="binding site" evidence="7">
    <location>
        <position position="201"/>
    </location>
    <ligand>
        <name>glyoxylate</name>
        <dbReference type="ChEBI" id="CHEBI:36655"/>
    </ligand>
</feature>
<feature type="binding site" evidence="7">
    <location>
        <position position="281"/>
    </location>
    <ligand>
        <name>FMN</name>
        <dbReference type="ChEBI" id="CHEBI:58210"/>
    </ligand>
</feature>
<dbReference type="SUPFAM" id="SSF51395">
    <property type="entry name" value="FMN-linked oxidoreductases"/>
    <property type="match status" value="1"/>
</dbReference>
<dbReference type="FunFam" id="3.20.20.70:FF:000132">
    <property type="entry name" value="FMN dependent dehydrogenase"/>
    <property type="match status" value="1"/>
</dbReference>
<dbReference type="InterPro" id="IPR000262">
    <property type="entry name" value="FMN-dep_DH"/>
</dbReference>
<evidence type="ECO:0000256" key="4">
    <source>
        <dbReference type="ARBA" id="ARBA00023002"/>
    </source>
</evidence>
<dbReference type="AlphaFoldDB" id="R0JXE7"/>
<feature type="binding site" evidence="7">
    <location>
        <position position="192"/>
    </location>
    <ligand>
        <name>FMN</name>
        <dbReference type="ChEBI" id="CHEBI:58210"/>
    </ligand>
</feature>
<evidence type="ECO:0000256" key="2">
    <source>
        <dbReference type="ARBA" id="ARBA00022630"/>
    </source>
</evidence>
<dbReference type="OrthoDB" id="25826at2759"/>
<dbReference type="InterPro" id="IPR037396">
    <property type="entry name" value="FMN_HAD"/>
</dbReference>
<dbReference type="Gene3D" id="3.20.20.70">
    <property type="entry name" value="Aldolase class I"/>
    <property type="match status" value="1"/>
</dbReference>
<dbReference type="HOGENOM" id="CLU_020639_0_1_1"/>
<proteinExistence type="inferred from homology"/>
<dbReference type="PROSITE" id="PS00557">
    <property type="entry name" value="FMN_HYDROXY_ACID_DH_1"/>
    <property type="match status" value="1"/>
</dbReference>
<feature type="binding site" evidence="7">
    <location>
        <position position="303"/>
    </location>
    <ligand>
        <name>FMN</name>
        <dbReference type="ChEBI" id="CHEBI:58210"/>
    </ligand>
</feature>
<feature type="binding site" evidence="7">
    <location>
        <position position="305"/>
    </location>
    <ligand>
        <name>glyoxylate</name>
        <dbReference type="ChEBI" id="CHEBI:36655"/>
    </ligand>
</feature>
<reference evidence="9 10" key="2">
    <citation type="journal article" date="2013" name="PLoS Genet.">
        <title>Comparative genome structure, secondary metabolite, and effector coding capacity across Cochliobolus pathogens.</title>
        <authorList>
            <person name="Condon B.J."/>
            <person name="Leng Y."/>
            <person name="Wu D."/>
            <person name="Bushley K.E."/>
            <person name="Ohm R.A."/>
            <person name="Otillar R."/>
            <person name="Martin J."/>
            <person name="Schackwitz W."/>
            <person name="Grimwood J."/>
            <person name="MohdZainudin N."/>
            <person name="Xue C."/>
            <person name="Wang R."/>
            <person name="Manning V.A."/>
            <person name="Dhillon B."/>
            <person name="Tu Z.J."/>
            <person name="Steffenson B.J."/>
            <person name="Salamov A."/>
            <person name="Sun H."/>
            <person name="Lowry S."/>
            <person name="LaButti K."/>
            <person name="Han J."/>
            <person name="Copeland A."/>
            <person name="Lindquist E."/>
            <person name="Barry K."/>
            <person name="Schmutz J."/>
            <person name="Baker S.E."/>
            <person name="Ciuffetti L.M."/>
            <person name="Grigoriev I.V."/>
            <person name="Zhong S."/>
            <person name="Turgeon B.G."/>
        </authorList>
    </citation>
    <scope>NUCLEOTIDE SEQUENCE [LARGE SCALE GENOMIC DNA]</scope>
    <source>
        <strain evidence="10">28A</strain>
    </source>
</reference>
<keyword evidence="4" id="KW-0560">Oxidoreductase</keyword>
<dbReference type="PANTHER" id="PTHR10578:SF143">
    <property type="entry name" value="FMN-DEPENDENT ALPHA-HYDROXY ACID DEHYDROGENASE PB1A11.03"/>
    <property type="match status" value="1"/>
</dbReference>
<feature type="domain" description="FMN hydroxy acid dehydrogenase" evidence="8">
    <location>
        <begin position="30"/>
        <end position="419"/>
    </location>
</feature>
<evidence type="ECO:0000256" key="6">
    <source>
        <dbReference type="PIRSR" id="PIRSR000138-1"/>
    </source>
</evidence>